<protein>
    <recommendedName>
        <fullName evidence="2">EthD domain-containing protein</fullName>
    </recommendedName>
</protein>
<proteinExistence type="inferred from homology"/>
<name>A0A4Y7PN50_9AGAM</name>
<evidence type="ECO:0000313" key="4">
    <source>
        <dbReference type="Proteomes" id="UP000294933"/>
    </source>
</evidence>
<dbReference type="EMBL" id="ML170234">
    <property type="protein sequence ID" value="TDL16824.1"/>
    <property type="molecule type" value="Genomic_DNA"/>
</dbReference>
<sequence>MTIRLTALIKKKEGMTSEEFTEYWSTNHGKIFTSLKAVKENVVKYNQFHVLPKVTEEFAALGMPMAPYDGAAEFWCEKKEDILALFGDEEYRKNAVPDEHNFLDRSAVQILVGEEQLKYQKA</sequence>
<dbReference type="STRING" id="50990.A0A4Y7PN50"/>
<evidence type="ECO:0000313" key="3">
    <source>
        <dbReference type="EMBL" id="TDL16824.1"/>
    </source>
</evidence>
<dbReference type="SUPFAM" id="SSF54909">
    <property type="entry name" value="Dimeric alpha+beta barrel"/>
    <property type="match status" value="1"/>
</dbReference>
<dbReference type="Proteomes" id="UP000294933">
    <property type="component" value="Unassembled WGS sequence"/>
</dbReference>
<organism evidence="3 4">
    <name type="scientific">Rickenella mellea</name>
    <dbReference type="NCBI Taxonomy" id="50990"/>
    <lineage>
        <taxon>Eukaryota</taxon>
        <taxon>Fungi</taxon>
        <taxon>Dikarya</taxon>
        <taxon>Basidiomycota</taxon>
        <taxon>Agaricomycotina</taxon>
        <taxon>Agaricomycetes</taxon>
        <taxon>Hymenochaetales</taxon>
        <taxon>Rickenellaceae</taxon>
        <taxon>Rickenella</taxon>
    </lineage>
</organism>
<keyword evidence="4" id="KW-1185">Reference proteome</keyword>
<dbReference type="OrthoDB" id="3183782at2759"/>
<feature type="domain" description="EthD" evidence="2">
    <location>
        <begin position="12"/>
        <end position="106"/>
    </location>
</feature>
<reference evidence="3 4" key="1">
    <citation type="submission" date="2018-06" db="EMBL/GenBank/DDBJ databases">
        <title>A transcriptomic atlas of mushroom development highlights an independent origin of complex multicellularity.</title>
        <authorList>
            <consortium name="DOE Joint Genome Institute"/>
            <person name="Krizsan K."/>
            <person name="Almasi E."/>
            <person name="Merenyi Z."/>
            <person name="Sahu N."/>
            <person name="Viragh M."/>
            <person name="Koszo T."/>
            <person name="Mondo S."/>
            <person name="Kiss B."/>
            <person name="Balint B."/>
            <person name="Kues U."/>
            <person name="Barry K."/>
            <person name="Hegedus J.C."/>
            <person name="Henrissat B."/>
            <person name="Johnson J."/>
            <person name="Lipzen A."/>
            <person name="Ohm R."/>
            <person name="Nagy I."/>
            <person name="Pangilinan J."/>
            <person name="Yan J."/>
            <person name="Xiong Y."/>
            <person name="Grigoriev I.V."/>
            <person name="Hibbett D.S."/>
            <person name="Nagy L.G."/>
        </authorList>
    </citation>
    <scope>NUCLEOTIDE SEQUENCE [LARGE SCALE GENOMIC DNA]</scope>
    <source>
        <strain evidence="3 4">SZMC22713</strain>
    </source>
</reference>
<dbReference type="Gene3D" id="3.30.70.100">
    <property type="match status" value="1"/>
</dbReference>
<accession>A0A4Y7PN50</accession>
<dbReference type="InterPro" id="IPR011008">
    <property type="entry name" value="Dimeric_a/b-barrel"/>
</dbReference>
<evidence type="ECO:0000256" key="1">
    <source>
        <dbReference type="ARBA" id="ARBA00005986"/>
    </source>
</evidence>
<dbReference type="Pfam" id="PF07110">
    <property type="entry name" value="EthD"/>
    <property type="match status" value="1"/>
</dbReference>
<dbReference type="InterPro" id="IPR009799">
    <property type="entry name" value="EthD_dom"/>
</dbReference>
<gene>
    <name evidence="3" type="ORF">BD410DRAFT_794923</name>
</gene>
<dbReference type="AlphaFoldDB" id="A0A4Y7PN50"/>
<dbReference type="VEuPathDB" id="FungiDB:BD410DRAFT_794923"/>
<comment type="similarity">
    <text evidence="1">Belongs to the tpcK family.</text>
</comment>
<dbReference type="GO" id="GO:0016491">
    <property type="term" value="F:oxidoreductase activity"/>
    <property type="evidence" value="ECO:0007669"/>
    <property type="project" value="InterPro"/>
</dbReference>
<evidence type="ECO:0000259" key="2">
    <source>
        <dbReference type="Pfam" id="PF07110"/>
    </source>
</evidence>